<evidence type="ECO:0000313" key="7">
    <source>
        <dbReference type="Proteomes" id="UP001485043"/>
    </source>
</evidence>
<dbReference type="InterPro" id="IPR042272">
    <property type="entry name" value="ATP12_ATP_synth-F1-assembly_N"/>
</dbReference>
<keyword evidence="7" id="KW-1185">Reference proteome</keyword>
<dbReference type="PANTHER" id="PTHR21013">
    <property type="entry name" value="ATP SYNTHASE MITOCHONDRIAL F1 COMPLEX ASSEMBLY FACTOR 2/ATP12 PROTEIN, MITOCHONDRIAL PRECURSOR"/>
    <property type="match status" value="1"/>
</dbReference>
<dbReference type="GO" id="GO:0005739">
    <property type="term" value="C:mitochondrion"/>
    <property type="evidence" value="ECO:0007669"/>
    <property type="project" value="UniProtKB-SubCell"/>
</dbReference>
<comment type="caution">
    <text evidence="6">The sequence shown here is derived from an EMBL/GenBank/DDBJ whole genome shotgun (WGS) entry which is preliminary data.</text>
</comment>
<dbReference type="Gene3D" id="1.10.3580.10">
    <property type="entry name" value="ATP12 ATPase"/>
    <property type="match status" value="1"/>
</dbReference>
<comment type="similarity">
    <text evidence="2">Belongs to the ATP12 family.</text>
</comment>
<proteinExistence type="inferred from homology"/>
<protein>
    <recommendedName>
        <fullName evidence="8">ATP synthase mitochondrial F1 complex assembly factor 2</fullName>
    </recommendedName>
</protein>
<dbReference type="AlphaFoldDB" id="A0AAW1TMJ7"/>
<evidence type="ECO:0000256" key="1">
    <source>
        <dbReference type="ARBA" id="ARBA00004173"/>
    </source>
</evidence>
<dbReference type="PANTHER" id="PTHR21013:SF10">
    <property type="entry name" value="ATP SYNTHASE MITOCHONDRIAL F1 COMPLEX ASSEMBLY FACTOR 2"/>
    <property type="match status" value="1"/>
</dbReference>
<gene>
    <name evidence="6" type="ORF">WJX84_007544</name>
</gene>
<keyword evidence="3" id="KW-0809">Transit peptide</keyword>
<reference evidence="6 7" key="1">
    <citation type="journal article" date="2024" name="Nat. Commun.">
        <title>Phylogenomics reveals the evolutionary origins of lichenization in chlorophyte algae.</title>
        <authorList>
            <person name="Puginier C."/>
            <person name="Libourel C."/>
            <person name="Otte J."/>
            <person name="Skaloud P."/>
            <person name="Haon M."/>
            <person name="Grisel S."/>
            <person name="Petersen M."/>
            <person name="Berrin J.G."/>
            <person name="Delaux P.M."/>
            <person name="Dal Grande F."/>
            <person name="Keller J."/>
        </authorList>
    </citation>
    <scope>NUCLEOTIDE SEQUENCE [LARGE SCALE GENOMIC DNA]</scope>
    <source>
        <strain evidence="6 7">SAG 2523</strain>
    </source>
</reference>
<dbReference type="GO" id="GO:0033615">
    <property type="term" value="P:mitochondrial proton-transporting ATP synthase complex assembly"/>
    <property type="evidence" value="ECO:0007669"/>
    <property type="project" value="TreeGrafter"/>
</dbReference>
<evidence type="ECO:0000256" key="5">
    <source>
        <dbReference type="ARBA" id="ARBA00023186"/>
    </source>
</evidence>
<dbReference type="Pfam" id="PF07542">
    <property type="entry name" value="ATP12"/>
    <property type="match status" value="1"/>
</dbReference>
<dbReference type="Proteomes" id="UP001485043">
    <property type="component" value="Unassembled WGS sequence"/>
</dbReference>
<keyword evidence="4" id="KW-0496">Mitochondrion</keyword>
<dbReference type="SUPFAM" id="SSF160909">
    <property type="entry name" value="ATP12-like"/>
    <property type="match status" value="1"/>
</dbReference>
<dbReference type="Gene3D" id="3.30.2180.10">
    <property type="entry name" value="ATP12-like"/>
    <property type="match status" value="1"/>
</dbReference>
<name>A0AAW1TMJ7_9CHLO</name>
<dbReference type="InterPro" id="IPR023335">
    <property type="entry name" value="ATP12_ortho_dom_sf"/>
</dbReference>
<keyword evidence="5" id="KW-0143">Chaperone</keyword>
<evidence type="ECO:0000256" key="4">
    <source>
        <dbReference type="ARBA" id="ARBA00023128"/>
    </source>
</evidence>
<evidence type="ECO:0000256" key="3">
    <source>
        <dbReference type="ARBA" id="ARBA00022946"/>
    </source>
</evidence>
<evidence type="ECO:0008006" key="8">
    <source>
        <dbReference type="Google" id="ProtNLM"/>
    </source>
</evidence>
<evidence type="ECO:0000313" key="6">
    <source>
        <dbReference type="EMBL" id="KAK9869045.1"/>
    </source>
</evidence>
<accession>A0AAW1TMJ7</accession>
<sequence>MTLRSPQFTTALQSLYRCIGPQAHLGATHYATAAIDIGAGVSNPAHTAPSNRFYKSVGIRQVEGKDTFEVTLDGRPLKSPARKEFSLPTKSLALAIAAEWEWQDSKRVRPFTMPMMTLASTAIDQPRSPQQVISTLTEWLHTDALCCREQDGPVADLQALAYNPILEWARQELQADIVVSESILGAQQPEDVIHIVSKVLAGLDPWHLTALDALAGACRSVVLGFAVLKGQLKVKDAVAAARLEEEWQMQEWGLVEGGHDIDIADINVRVAAPALFLQHLRR</sequence>
<dbReference type="InterPro" id="IPR011419">
    <property type="entry name" value="ATP12_ATP_synth-F1-assembly"/>
</dbReference>
<organism evidence="6 7">
    <name type="scientific">Apatococcus fuscideae</name>
    <dbReference type="NCBI Taxonomy" id="2026836"/>
    <lineage>
        <taxon>Eukaryota</taxon>
        <taxon>Viridiplantae</taxon>
        <taxon>Chlorophyta</taxon>
        <taxon>core chlorophytes</taxon>
        <taxon>Trebouxiophyceae</taxon>
        <taxon>Chlorellales</taxon>
        <taxon>Chlorellaceae</taxon>
        <taxon>Apatococcus</taxon>
    </lineage>
</organism>
<dbReference type="EMBL" id="JALJOV010000002">
    <property type="protein sequence ID" value="KAK9869045.1"/>
    <property type="molecule type" value="Genomic_DNA"/>
</dbReference>
<comment type="subcellular location">
    <subcellularLocation>
        <location evidence="1">Mitochondrion</location>
    </subcellularLocation>
</comment>
<evidence type="ECO:0000256" key="2">
    <source>
        <dbReference type="ARBA" id="ARBA00008231"/>
    </source>
</evidence>